<dbReference type="GO" id="GO:0006313">
    <property type="term" value="P:DNA transposition"/>
    <property type="evidence" value="ECO:0007669"/>
    <property type="project" value="InterPro"/>
</dbReference>
<organism evidence="2 3">
    <name type="scientific">Methylogaea oryzae</name>
    <dbReference type="NCBI Taxonomy" id="1295382"/>
    <lineage>
        <taxon>Bacteria</taxon>
        <taxon>Pseudomonadati</taxon>
        <taxon>Pseudomonadota</taxon>
        <taxon>Gammaproteobacteria</taxon>
        <taxon>Methylococcales</taxon>
        <taxon>Methylococcaceae</taxon>
        <taxon>Methylogaea</taxon>
    </lineage>
</organism>
<feature type="domain" description="Transposase IS200-like" evidence="1">
    <location>
        <begin position="9"/>
        <end position="137"/>
    </location>
</feature>
<dbReference type="EMBL" id="AP019782">
    <property type="protein sequence ID" value="BBL70213.1"/>
    <property type="molecule type" value="Genomic_DNA"/>
</dbReference>
<dbReference type="RefSeq" id="WP_221048875.1">
    <property type="nucleotide sequence ID" value="NZ_AP019782.1"/>
</dbReference>
<keyword evidence="3" id="KW-1185">Reference proteome</keyword>
<dbReference type="GO" id="GO:0004803">
    <property type="term" value="F:transposase activity"/>
    <property type="evidence" value="ECO:0007669"/>
    <property type="project" value="InterPro"/>
</dbReference>
<sequence length="182" mass="21491">MPDYLRSRRAGGLFFFTVVTHRRRPILTLPESRASLRLAIQTARRAAPFDIEAWVLLPDHLHCLWSLPEGDGDYPRRWNVIKATFSRLMKHRLHDPDALRASRRRHRELAIWQRRYWEHQIRDEEDLRRHVDYIHFNPAKHGLVSQVADWPHSTFHRFVAEGIYPANWGGAVECAENGVFGE</sequence>
<dbReference type="Proteomes" id="UP000824988">
    <property type="component" value="Chromosome"/>
</dbReference>
<dbReference type="AlphaFoldDB" id="A0A8D5AGB3"/>
<evidence type="ECO:0000259" key="1">
    <source>
        <dbReference type="SMART" id="SM01321"/>
    </source>
</evidence>
<dbReference type="PANTHER" id="PTHR36966">
    <property type="entry name" value="REP-ASSOCIATED TYROSINE TRANSPOSASE"/>
    <property type="match status" value="1"/>
</dbReference>
<evidence type="ECO:0000313" key="2">
    <source>
        <dbReference type="EMBL" id="BBL70213.1"/>
    </source>
</evidence>
<accession>A0A8D5AGB3</accession>
<dbReference type="InterPro" id="IPR002686">
    <property type="entry name" value="Transposase_17"/>
</dbReference>
<dbReference type="KEGG" id="moz:MoryE10_08190"/>
<dbReference type="GO" id="GO:0043565">
    <property type="term" value="F:sequence-specific DNA binding"/>
    <property type="evidence" value="ECO:0007669"/>
    <property type="project" value="TreeGrafter"/>
</dbReference>
<dbReference type="SMART" id="SM01321">
    <property type="entry name" value="Y1_Tnp"/>
    <property type="match status" value="1"/>
</dbReference>
<evidence type="ECO:0000313" key="3">
    <source>
        <dbReference type="Proteomes" id="UP000824988"/>
    </source>
</evidence>
<dbReference type="NCBIfam" id="NF047646">
    <property type="entry name" value="REP_Tyr_transpos"/>
    <property type="match status" value="1"/>
</dbReference>
<dbReference type="InterPro" id="IPR052715">
    <property type="entry name" value="RAYT_transposase"/>
</dbReference>
<reference evidence="2" key="1">
    <citation type="submission" date="2019-06" db="EMBL/GenBank/DDBJ databases">
        <title>Complete genome sequence of Methylogaea oryzae strain JCM16910.</title>
        <authorList>
            <person name="Asakawa S."/>
        </authorList>
    </citation>
    <scope>NUCLEOTIDE SEQUENCE</scope>
    <source>
        <strain evidence="2">E10</strain>
    </source>
</reference>
<protein>
    <submittedName>
        <fullName evidence="2">Transposase</fullName>
    </submittedName>
</protein>
<name>A0A8D5AGB3_9GAMM</name>
<gene>
    <name evidence="2" type="ORF">MoryE10_08190</name>
</gene>
<proteinExistence type="predicted"/>
<dbReference type="PANTHER" id="PTHR36966:SF1">
    <property type="entry name" value="REP-ASSOCIATED TYROSINE TRANSPOSASE"/>
    <property type="match status" value="1"/>
</dbReference>